<protein>
    <recommendedName>
        <fullName evidence="3">Helix-turn-helix domain-containing protein</fullName>
    </recommendedName>
</protein>
<dbReference type="SUPFAM" id="SSF46955">
    <property type="entry name" value="Putative DNA-binding domain"/>
    <property type="match status" value="1"/>
</dbReference>
<evidence type="ECO:0008006" key="3">
    <source>
        <dbReference type="Google" id="ProtNLM"/>
    </source>
</evidence>
<name>A0ABN2NDC4_9MICO</name>
<accession>A0ABN2NDC4</accession>
<evidence type="ECO:0000313" key="2">
    <source>
        <dbReference type="Proteomes" id="UP001501094"/>
    </source>
</evidence>
<evidence type="ECO:0000313" key="1">
    <source>
        <dbReference type="EMBL" id="GAA1863762.1"/>
    </source>
</evidence>
<sequence length="78" mass="8831">MATDIRAAKTARTAVPKEDTMPDEFLTSEEVAAWLKVAPSTVCRWRLARKGPRVTWLSPSIPRYRRSDVEGWLMEVAA</sequence>
<gene>
    <name evidence="1" type="ORF">GCM10009751_22190</name>
</gene>
<dbReference type="Proteomes" id="UP001501094">
    <property type="component" value="Unassembled WGS sequence"/>
</dbReference>
<organism evidence="1 2">
    <name type="scientific">Myceligenerans crystallogenes</name>
    <dbReference type="NCBI Taxonomy" id="316335"/>
    <lineage>
        <taxon>Bacteria</taxon>
        <taxon>Bacillati</taxon>
        <taxon>Actinomycetota</taxon>
        <taxon>Actinomycetes</taxon>
        <taxon>Micrococcales</taxon>
        <taxon>Promicromonosporaceae</taxon>
        <taxon>Myceligenerans</taxon>
    </lineage>
</organism>
<dbReference type="InterPro" id="IPR009061">
    <property type="entry name" value="DNA-bd_dom_put_sf"/>
</dbReference>
<proteinExistence type="predicted"/>
<comment type="caution">
    <text evidence="1">The sequence shown here is derived from an EMBL/GenBank/DDBJ whole genome shotgun (WGS) entry which is preliminary data.</text>
</comment>
<reference evidence="1 2" key="1">
    <citation type="journal article" date="2019" name="Int. J. Syst. Evol. Microbiol.">
        <title>The Global Catalogue of Microorganisms (GCM) 10K type strain sequencing project: providing services to taxonomists for standard genome sequencing and annotation.</title>
        <authorList>
            <consortium name="The Broad Institute Genomics Platform"/>
            <consortium name="The Broad Institute Genome Sequencing Center for Infectious Disease"/>
            <person name="Wu L."/>
            <person name="Ma J."/>
        </authorList>
    </citation>
    <scope>NUCLEOTIDE SEQUENCE [LARGE SCALE GENOMIC DNA]</scope>
    <source>
        <strain evidence="1 2">JCM 14326</strain>
    </source>
</reference>
<keyword evidence="2" id="KW-1185">Reference proteome</keyword>
<dbReference type="EMBL" id="BAAANL010000004">
    <property type="protein sequence ID" value="GAA1863762.1"/>
    <property type="molecule type" value="Genomic_DNA"/>
</dbReference>
<dbReference type="RefSeq" id="WP_344102659.1">
    <property type="nucleotide sequence ID" value="NZ_BAAANL010000004.1"/>
</dbReference>